<gene>
    <name evidence="1" type="ORF">QQ008_05540</name>
</gene>
<dbReference type="Proteomes" id="UP001172082">
    <property type="component" value="Unassembled WGS sequence"/>
</dbReference>
<evidence type="ECO:0000313" key="1">
    <source>
        <dbReference type="EMBL" id="MDN5200809.1"/>
    </source>
</evidence>
<accession>A0ABT8KJD5</accession>
<dbReference type="EMBL" id="JAUJEA010000001">
    <property type="protein sequence ID" value="MDN5200809.1"/>
    <property type="molecule type" value="Genomic_DNA"/>
</dbReference>
<proteinExistence type="predicted"/>
<keyword evidence="2" id="KW-1185">Reference proteome</keyword>
<protein>
    <submittedName>
        <fullName evidence="1">Uncharacterized protein</fullName>
    </submittedName>
</protein>
<sequence length="103" mass="12149">MAQNQDHGNFFKLGPIYKYELPNLKKSDSLLQFVLPYNSDNNMNSNRKAQPINPLKGENFSTSFYHLKVAKFTKENAPNMPMMKINEDHRYHILIKRLSKKNY</sequence>
<reference evidence="1" key="1">
    <citation type="submission" date="2023-06" db="EMBL/GenBank/DDBJ databases">
        <title>Genomic of Parafulvivirga corallium.</title>
        <authorList>
            <person name="Wang G."/>
        </authorList>
    </citation>
    <scope>NUCLEOTIDE SEQUENCE</scope>
    <source>
        <strain evidence="1">BMA10</strain>
    </source>
</reference>
<organism evidence="1 2">
    <name type="scientific">Splendidivirga corallicola</name>
    <dbReference type="NCBI Taxonomy" id="3051826"/>
    <lineage>
        <taxon>Bacteria</taxon>
        <taxon>Pseudomonadati</taxon>
        <taxon>Bacteroidota</taxon>
        <taxon>Cytophagia</taxon>
        <taxon>Cytophagales</taxon>
        <taxon>Splendidivirgaceae</taxon>
        <taxon>Splendidivirga</taxon>
    </lineage>
</organism>
<evidence type="ECO:0000313" key="2">
    <source>
        <dbReference type="Proteomes" id="UP001172082"/>
    </source>
</evidence>
<comment type="caution">
    <text evidence="1">The sequence shown here is derived from an EMBL/GenBank/DDBJ whole genome shotgun (WGS) entry which is preliminary data.</text>
</comment>
<name>A0ABT8KJD5_9BACT</name>